<evidence type="ECO:0000313" key="11">
    <source>
        <dbReference type="Proteomes" id="UP000176723"/>
    </source>
</evidence>
<evidence type="ECO:0000256" key="1">
    <source>
        <dbReference type="ARBA" id="ARBA00004651"/>
    </source>
</evidence>
<comment type="subcellular location">
    <subcellularLocation>
        <location evidence="1">Cell membrane</location>
        <topology evidence="1">Multi-pass membrane protein</topology>
    </subcellularLocation>
</comment>
<keyword evidence="3" id="KW-0328">Glycosyltransferase</keyword>
<feature type="transmembrane region" description="Helical" evidence="8">
    <location>
        <begin position="85"/>
        <end position="106"/>
    </location>
</feature>
<dbReference type="GO" id="GO:0016763">
    <property type="term" value="F:pentosyltransferase activity"/>
    <property type="evidence" value="ECO:0007669"/>
    <property type="project" value="TreeGrafter"/>
</dbReference>
<evidence type="ECO:0000256" key="6">
    <source>
        <dbReference type="ARBA" id="ARBA00022989"/>
    </source>
</evidence>
<sequence length="507" mass="58387">MVHFTKKDLWLTMGLTIAFWVTRLVNLRLWPIFTDEAIYTRWSQIGLNDASLRFISLTDGKQPLWHWVTIAAMKVISDPLLAGRFVSVSAGFFAMIGIWLLAYELFGKKRIAFIAASLYVLVPFTLLYDRIALVDSMLSMWGIWVLYLGVKTAKSLRFDYAMLTGFALGAGLLTKSPAVFWQYLYPLNLLFIKEKKRIPRWILLVIPTMLIAEGMRNVLRLSPWMYIIGRKNLEFVTSFGEFLREPFRWFWGNLPSLWHWWLGSVTWPVMLVGIAGLAFVFLPQHHVLSLQKNKRAAMFLFIHALFPFLISAAFGKVIFARYLLFITPPLLLMAAAASQRIFSLARGVRIKIIFCLFLFVASAYMDYKILTDPVGAPIIQADRDQYVNGFPAGWGIDETIAFLKERALKEKIFLGTQGTFGLMPASFELYLWDNPNIEIKGFWPVSAVPDEVTAKAEEKTTYFIYYESREAQIPPQDNLILWKKFRKGASDRFMYVYEVLPMVKNGK</sequence>
<dbReference type="InterPro" id="IPR038731">
    <property type="entry name" value="RgtA/B/C-like"/>
</dbReference>
<feature type="transmembrane region" description="Helical" evidence="8">
    <location>
        <begin position="160"/>
        <end position="181"/>
    </location>
</feature>
<dbReference type="InterPro" id="IPR050297">
    <property type="entry name" value="LipidA_mod_glycosyltrf_83"/>
</dbReference>
<evidence type="ECO:0000313" key="10">
    <source>
        <dbReference type="EMBL" id="OGY22373.1"/>
    </source>
</evidence>
<keyword evidence="7 8" id="KW-0472">Membrane</keyword>
<dbReference type="Proteomes" id="UP000176723">
    <property type="component" value="Unassembled WGS sequence"/>
</dbReference>
<evidence type="ECO:0000256" key="5">
    <source>
        <dbReference type="ARBA" id="ARBA00022692"/>
    </source>
</evidence>
<feature type="transmembrane region" description="Helical" evidence="8">
    <location>
        <begin position="9"/>
        <end position="33"/>
    </location>
</feature>
<feature type="transmembrane region" description="Helical" evidence="8">
    <location>
        <begin position="258"/>
        <end position="283"/>
    </location>
</feature>
<keyword evidence="6 8" id="KW-1133">Transmembrane helix</keyword>
<reference evidence="10 11" key="1">
    <citation type="journal article" date="2016" name="Nat. Commun.">
        <title>Thousands of microbial genomes shed light on interconnected biogeochemical processes in an aquifer system.</title>
        <authorList>
            <person name="Anantharaman K."/>
            <person name="Brown C.T."/>
            <person name="Hug L.A."/>
            <person name="Sharon I."/>
            <person name="Castelle C.J."/>
            <person name="Probst A.J."/>
            <person name="Thomas B.C."/>
            <person name="Singh A."/>
            <person name="Wilkins M.J."/>
            <person name="Karaoz U."/>
            <person name="Brodie E.L."/>
            <person name="Williams K.H."/>
            <person name="Hubbard S.S."/>
            <person name="Banfield J.F."/>
        </authorList>
    </citation>
    <scope>NUCLEOTIDE SEQUENCE [LARGE SCALE GENOMIC DNA]</scope>
</reference>
<dbReference type="AlphaFoldDB" id="A0A1G1W406"/>
<keyword evidence="5 8" id="KW-0812">Transmembrane</keyword>
<feature type="transmembrane region" description="Helical" evidence="8">
    <location>
        <begin position="118"/>
        <end position="148"/>
    </location>
</feature>
<accession>A0A1G1W406</accession>
<feature type="transmembrane region" description="Helical" evidence="8">
    <location>
        <begin position="295"/>
        <end position="313"/>
    </location>
</feature>
<evidence type="ECO:0000256" key="8">
    <source>
        <dbReference type="SAM" id="Phobius"/>
    </source>
</evidence>
<dbReference type="STRING" id="1797593.A3A65_04425"/>
<evidence type="ECO:0000256" key="4">
    <source>
        <dbReference type="ARBA" id="ARBA00022679"/>
    </source>
</evidence>
<dbReference type="PANTHER" id="PTHR33908:SF11">
    <property type="entry name" value="MEMBRANE PROTEIN"/>
    <property type="match status" value="1"/>
</dbReference>
<evidence type="ECO:0000256" key="2">
    <source>
        <dbReference type="ARBA" id="ARBA00022475"/>
    </source>
</evidence>
<proteinExistence type="predicted"/>
<dbReference type="GO" id="GO:0009103">
    <property type="term" value="P:lipopolysaccharide biosynthetic process"/>
    <property type="evidence" value="ECO:0007669"/>
    <property type="project" value="UniProtKB-ARBA"/>
</dbReference>
<evidence type="ECO:0000256" key="3">
    <source>
        <dbReference type="ARBA" id="ARBA00022676"/>
    </source>
</evidence>
<comment type="caution">
    <text evidence="10">The sequence shown here is derived from an EMBL/GenBank/DDBJ whole genome shotgun (WGS) entry which is preliminary data.</text>
</comment>
<dbReference type="EMBL" id="MHCL01000003">
    <property type="protein sequence ID" value="OGY22373.1"/>
    <property type="molecule type" value="Genomic_DNA"/>
</dbReference>
<keyword evidence="4" id="KW-0808">Transferase</keyword>
<name>A0A1G1W406_9BACT</name>
<protein>
    <recommendedName>
        <fullName evidence="9">Glycosyltransferase RgtA/B/C/D-like domain-containing protein</fullName>
    </recommendedName>
</protein>
<feature type="transmembrane region" description="Helical" evidence="8">
    <location>
        <begin position="348"/>
        <end position="365"/>
    </location>
</feature>
<feature type="transmembrane region" description="Helical" evidence="8">
    <location>
        <begin position="319"/>
        <end position="336"/>
    </location>
</feature>
<dbReference type="GO" id="GO:0005886">
    <property type="term" value="C:plasma membrane"/>
    <property type="evidence" value="ECO:0007669"/>
    <property type="project" value="UniProtKB-SubCell"/>
</dbReference>
<feature type="domain" description="Glycosyltransferase RgtA/B/C/D-like" evidence="9">
    <location>
        <begin position="63"/>
        <end position="193"/>
    </location>
</feature>
<dbReference type="PANTHER" id="PTHR33908">
    <property type="entry name" value="MANNOSYLTRANSFERASE YKCB-RELATED"/>
    <property type="match status" value="1"/>
</dbReference>
<evidence type="ECO:0000256" key="7">
    <source>
        <dbReference type="ARBA" id="ARBA00023136"/>
    </source>
</evidence>
<gene>
    <name evidence="10" type="ORF">A3A65_04425</name>
</gene>
<evidence type="ECO:0000259" key="9">
    <source>
        <dbReference type="Pfam" id="PF13231"/>
    </source>
</evidence>
<dbReference type="Pfam" id="PF13231">
    <property type="entry name" value="PMT_2"/>
    <property type="match status" value="1"/>
</dbReference>
<organism evidence="10 11">
    <name type="scientific">Candidatus Chisholmbacteria bacterium RIFCSPLOWO2_01_FULL_49_14</name>
    <dbReference type="NCBI Taxonomy" id="1797593"/>
    <lineage>
        <taxon>Bacteria</taxon>
        <taxon>Candidatus Chisholmiibacteriota</taxon>
    </lineage>
</organism>
<keyword evidence="2" id="KW-1003">Cell membrane</keyword>